<dbReference type="GO" id="GO:0009396">
    <property type="term" value="P:folic acid-containing compound biosynthetic process"/>
    <property type="evidence" value="ECO:0007669"/>
    <property type="project" value="TreeGrafter"/>
</dbReference>
<feature type="binding site" evidence="4">
    <location>
        <position position="56"/>
    </location>
    <ligand>
        <name>substrate</name>
    </ligand>
</feature>
<comment type="catalytic activity">
    <reaction evidence="5">
        <text>(6S)-5-formyl-5,6,7,8-tetrahydrofolate + ATP = (6R)-5,10-methenyltetrahydrofolate + ADP + phosphate</text>
        <dbReference type="Rhea" id="RHEA:10488"/>
        <dbReference type="ChEBI" id="CHEBI:30616"/>
        <dbReference type="ChEBI" id="CHEBI:43474"/>
        <dbReference type="ChEBI" id="CHEBI:57455"/>
        <dbReference type="ChEBI" id="CHEBI:57457"/>
        <dbReference type="ChEBI" id="CHEBI:456216"/>
        <dbReference type="EC" id="6.3.3.2"/>
    </reaction>
</comment>
<organism evidence="6 7">
    <name type="scientific">Microscilla marina ATCC 23134</name>
    <dbReference type="NCBI Taxonomy" id="313606"/>
    <lineage>
        <taxon>Bacteria</taxon>
        <taxon>Pseudomonadati</taxon>
        <taxon>Bacteroidota</taxon>
        <taxon>Cytophagia</taxon>
        <taxon>Cytophagales</taxon>
        <taxon>Microscillaceae</taxon>
        <taxon>Microscilla</taxon>
    </lineage>
</organism>
<keyword evidence="7" id="KW-1185">Reference proteome</keyword>
<dbReference type="OrthoDB" id="9801938at2"/>
<dbReference type="GO" id="GO:0005524">
    <property type="term" value="F:ATP binding"/>
    <property type="evidence" value="ECO:0007669"/>
    <property type="project" value="UniProtKB-KW"/>
</dbReference>
<keyword evidence="6" id="KW-0436">Ligase</keyword>
<comment type="cofactor">
    <cofactor evidence="5">
        <name>Mg(2+)</name>
        <dbReference type="ChEBI" id="CHEBI:18420"/>
    </cofactor>
</comment>
<accession>A1ZJP2</accession>
<evidence type="ECO:0000256" key="5">
    <source>
        <dbReference type="RuleBase" id="RU361279"/>
    </source>
</evidence>
<sequence length="190" mass="21837">MTKTELRKYYLNQRKKLAPQEVNTQSTAIQLKLIELLKDKPPAYLHVFLPILKNNEIDTWQVIQHIWYNMPQTQVVTSVTDFKRKVMLNYLLKPDTVLIENSWGITEPQGGTPVADALIDWVIVPLLCFDQHGYRVGYGGGFYDRFLARCTPKTKKTGVSLFSPVALISDTDQYDIPLSHCITPTETYIF</sequence>
<feature type="binding site" evidence="4">
    <location>
        <begin position="3"/>
        <end position="7"/>
    </location>
    <ligand>
        <name>ATP</name>
        <dbReference type="ChEBI" id="CHEBI:30616"/>
    </ligand>
</feature>
<dbReference type="InterPro" id="IPR024185">
    <property type="entry name" value="FTHF_cligase-like_sf"/>
</dbReference>
<reference evidence="6 7" key="1">
    <citation type="submission" date="2007-01" db="EMBL/GenBank/DDBJ databases">
        <authorList>
            <person name="Haygood M."/>
            <person name="Podell S."/>
            <person name="Anderson C."/>
            <person name="Hopkinson B."/>
            <person name="Roe K."/>
            <person name="Barbeau K."/>
            <person name="Gaasterland T."/>
            <person name="Ferriera S."/>
            <person name="Johnson J."/>
            <person name="Kravitz S."/>
            <person name="Beeson K."/>
            <person name="Sutton G."/>
            <person name="Rogers Y.-H."/>
            <person name="Friedman R."/>
            <person name="Frazier M."/>
            <person name="Venter J.C."/>
        </authorList>
    </citation>
    <scope>NUCLEOTIDE SEQUENCE [LARGE SCALE GENOMIC DNA]</scope>
    <source>
        <strain evidence="6 7">ATCC 23134</strain>
    </source>
</reference>
<dbReference type="AlphaFoldDB" id="A1ZJP2"/>
<gene>
    <name evidence="6" type="ORF">M23134_01401</name>
</gene>
<dbReference type="SUPFAM" id="SSF100950">
    <property type="entry name" value="NagB/RpiA/CoA transferase-like"/>
    <property type="match status" value="1"/>
</dbReference>
<protein>
    <recommendedName>
        <fullName evidence="5">5-formyltetrahydrofolate cyclo-ligase</fullName>
        <ecNumber evidence="5">6.3.3.2</ecNumber>
    </recommendedName>
</protein>
<name>A1ZJP2_MICM2</name>
<evidence type="ECO:0000256" key="1">
    <source>
        <dbReference type="ARBA" id="ARBA00010638"/>
    </source>
</evidence>
<keyword evidence="5" id="KW-0479">Metal-binding</keyword>
<dbReference type="PANTHER" id="PTHR23407:SF1">
    <property type="entry name" value="5-FORMYLTETRAHYDROFOLATE CYCLO-LIGASE"/>
    <property type="match status" value="1"/>
</dbReference>
<dbReference type="InterPro" id="IPR037171">
    <property type="entry name" value="NagB/RpiA_transferase-like"/>
</dbReference>
<dbReference type="Pfam" id="PF01812">
    <property type="entry name" value="5-FTHF_cyc-lig"/>
    <property type="match status" value="1"/>
</dbReference>
<dbReference type="PANTHER" id="PTHR23407">
    <property type="entry name" value="ATPASE INHIBITOR/5-FORMYLTETRAHYDROFOLATE CYCLO-LIGASE"/>
    <property type="match status" value="1"/>
</dbReference>
<evidence type="ECO:0000313" key="6">
    <source>
        <dbReference type="EMBL" id="EAY29345.1"/>
    </source>
</evidence>
<evidence type="ECO:0000256" key="3">
    <source>
        <dbReference type="ARBA" id="ARBA00022840"/>
    </source>
</evidence>
<dbReference type="InterPro" id="IPR002698">
    <property type="entry name" value="FTHF_cligase"/>
</dbReference>
<evidence type="ECO:0000256" key="2">
    <source>
        <dbReference type="ARBA" id="ARBA00022741"/>
    </source>
</evidence>
<dbReference type="EC" id="6.3.3.2" evidence="5"/>
<dbReference type="Gene3D" id="3.40.50.10420">
    <property type="entry name" value="NagB/RpiA/CoA transferase-like"/>
    <property type="match status" value="1"/>
</dbReference>
<evidence type="ECO:0000256" key="4">
    <source>
        <dbReference type="PIRSR" id="PIRSR006806-1"/>
    </source>
</evidence>
<comment type="similarity">
    <text evidence="1 5">Belongs to the 5-formyltetrahydrofolate cyclo-ligase family.</text>
</comment>
<dbReference type="GO" id="GO:0035999">
    <property type="term" value="P:tetrahydrofolate interconversion"/>
    <property type="evidence" value="ECO:0007669"/>
    <property type="project" value="TreeGrafter"/>
</dbReference>
<keyword evidence="2 4" id="KW-0547">Nucleotide-binding</keyword>
<dbReference type="Proteomes" id="UP000004095">
    <property type="component" value="Unassembled WGS sequence"/>
</dbReference>
<dbReference type="RefSeq" id="WP_002696331.1">
    <property type="nucleotide sequence ID" value="NZ_AAWS01000011.1"/>
</dbReference>
<dbReference type="EMBL" id="AAWS01000011">
    <property type="protein sequence ID" value="EAY29345.1"/>
    <property type="molecule type" value="Genomic_DNA"/>
</dbReference>
<dbReference type="NCBIfam" id="TIGR02727">
    <property type="entry name" value="MTHFS_bact"/>
    <property type="match status" value="1"/>
</dbReference>
<keyword evidence="5" id="KW-0460">Magnesium</keyword>
<evidence type="ECO:0000313" key="7">
    <source>
        <dbReference type="Proteomes" id="UP000004095"/>
    </source>
</evidence>
<dbReference type="GO" id="GO:0046872">
    <property type="term" value="F:metal ion binding"/>
    <property type="evidence" value="ECO:0007669"/>
    <property type="project" value="UniProtKB-KW"/>
</dbReference>
<feature type="binding site" evidence="4">
    <location>
        <begin position="135"/>
        <end position="143"/>
    </location>
    <ligand>
        <name>ATP</name>
        <dbReference type="ChEBI" id="CHEBI:30616"/>
    </ligand>
</feature>
<proteinExistence type="inferred from homology"/>
<comment type="caution">
    <text evidence="6">The sequence shown here is derived from an EMBL/GenBank/DDBJ whole genome shotgun (WGS) entry which is preliminary data.</text>
</comment>
<dbReference type="eggNOG" id="COG0212">
    <property type="taxonomic scope" value="Bacteria"/>
</dbReference>
<keyword evidence="3 4" id="KW-0067">ATP-binding</keyword>
<dbReference type="GO" id="GO:0030272">
    <property type="term" value="F:5-formyltetrahydrofolate cyclo-ligase activity"/>
    <property type="evidence" value="ECO:0007669"/>
    <property type="project" value="UniProtKB-EC"/>
</dbReference>
<feature type="binding site" evidence="4">
    <location>
        <position position="49"/>
    </location>
    <ligand>
        <name>substrate</name>
    </ligand>
</feature>
<dbReference type="PIRSF" id="PIRSF006806">
    <property type="entry name" value="FTHF_cligase"/>
    <property type="match status" value="1"/>
</dbReference>